<dbReference type="EC" id="3.5.1.108" evidence="4"/>
<keyword evidence="6" id="KW-0441">Lipid A biosynthesis</keyword>
<keyword evidence="7" id="KW-0479">Metal-binding</keyword>
<dbReference type="UniPathway" id="UPA00359">
    <property type="reaction ID" value="UER00478"/>
</dbReference>
<dbReference type="InterPro" id="IPR004463">
    <property type="entry name" value="UDP-acyl_GlcNac_deAcase"/>
</dbReference>
<dbReference type="GeneID" id="17287159"/>
<dbReference type="OMA" id="IVFYRSD"/>
<dbReference type="InterPro" id="IPR015870">
    <property type="entry name" value="UDP-acyl_N-AcGlcN_deAcase_N"/>
</dbReference>
<dbReference type="STRING" id="2903.R1G7S5"/>
<evidence type="ECO:0000256" key="6">
    <source>
        <dbReference type="ARBA" id="ARBA00022556"/>
    </source>
</evidence>
<dbReference type="NCBIfam" id="TIGR00325">
    <property type="entry name" value="lpxC"/>
    <property type="match status" value="1"/>
</dbReference>
<comment type="pathway">
    <text evidence="2">Glycolipid biosynthesis; lipid IV(A) biosynthesis; lipid IV(A) from (3R)-3-hydroxytetradecanoyl-[acyl-carrier-protein] and UDP-N-acetyl-alpha-D-glucosamine: step 2/6.</text>
</comment>
<dbReference type="GO" id="GO:0046872">
    <property type="term" value="F:metal ion binding"/>
    <property type="evidence" value="ECO:0007669"/>
    <property type="project" value="UniProtKB-KW"/>
</dbReference>
<dbReference type="eggNOG" id="ENOG502QT9Y">
    <property type="taxonomic scope" value="Eukaryota"/>
</dbReference>
<dbReference type="GO" id="GO:0016020">
    <property type="term" value="C:membrane"/>
    <property type="evidence" value="ECO:0007669"/>
    <property type="project" value="GOC"/>
</dbReference>
<dbReference type="GO" id="GO:2001289">
    <property type="term" value="P:lipid X metabolic process"/>
    <property type="evidence" value="ECO:0007669"/>
    <property type="project" value="UniProtKB-ARBA"/>
</dbReference>
<name>A0A0D3L1K4_EMIH1</name>
<dbReference type="Pfam" id="PF03331">
    <property type="entry name" value="LpxC"/>
    <property type="match status" value="1"/>
</dbReference>
<dbReference type="Proteomes" id="UP000013827">
    <property type="component" value="Unassembled WGS sequence"/>
</dbReference>
<keyword evidence="15" id="KW-1185">Reference proteome</keyword>
<organism evidence="14 15">
    <name type="scientific">Emiliania huxleyi (strain CCMP1516)</name>
    <dbReference type="NCBI Taxonomy" id="280463"/>
    <lineage>
        <taxon>Eukaryota</taxon>
        <taxon>Haptista</taxon>
        <taxon>Haptophyta</taxon>
        <taxon>Prymnesiophyceae</taxon>
        <taxon>Isochrysidales</taxon>
        <taxon>Noelaerhabdaceae</taxon>
        <taxon>Emiliania</taxon>
    </lineage>
</organism>
<dbReference type="PaxDb" id="2903-EOD41889"/>
<dbReference type="HOGENOM" id="CLU_046528_0_0_1"/>
<proteinExistence type="inferred from homology"/>
<evidence type="ECO:0000256" key="12">
    <source>
        <dbReference type="ARBA" id="ARBA00024987"/>
    </source>
</evidence>
<keyword evidence="9" id="KW-0862">Zinc</keyword>
<evidence type="ECO:0000256" key="7">
    <source>
        <dbReference type="ARBA" id="ARBA00022723"/>
    </source>
</evidence>
<feature type="region of interest" description="Disordered" evidence="13">
    <location>
        <begin position="45"/>
        <end position="65"/>
    </location>
</feature>
<dbReference type="Gene3D" id="3.30.230.20">
    <property type="entry name" value="lpxc deacetylase, domain 1"/>
    <property type="match status" value="1"/>
</dbReference>
<evidence type="ECO:0000313" key="15">
    <source>
        <dbReference type="Proteomes" id="UP000013827"/>
    </source>
</evidence>
<keyword evidence="10" id="KW-0443">Lipid metabolism</keyword>
<evidence type="ECO:0000256" key="8">
    <source>
        <dbReference type="ARBA" id="ARBA00022801"/>
    </source>
</evidence>
<sequence>TLAGTADVSGVGLHSGRFVRVRLGPGFPGGGVTFVRTDLPGTRVRASPADVSGTELSTELGGGGGGGGGVRTVEHLLAALCGAGVSSCTVALDAQELPILDGSSAPWLKLIRAAGLAPTASAPEALAPRAPVWAAHGDAWVVAMPAAAPRLTYTIDFGAFAPIGRQSFSFCGALPARRSTAAIDRFEAELAPARTFATTQGARAAGLALGGSLENALVCDERRWLNAEGLRFPDEPARHKTLDLLGDLALLGELPLAHVVAHKASHRLHVALARAL</sequence>
<dbReference type="EnsemblProtists" id="EOD41889">
    <property type="protein sequence ID" value="EOD41889"/>
    <property type="gene ID" value="EMIHUDRAFT_55393"/>
</dbReference>
<accession>A0A0D3L1K4</accession>
<evidence type="ECO:0000256" key="13">
    <source>
        <dbReference type="SAM" id="MobiDB-lite"/>
    </source>
</evidence>
<dbReference type="AlphaFoldDB" id="A0A0D3L1K4"/>
<comment type="similarity">
    <text evidence="3">Belongs to the LpxC family.</text>
</comment>
<dbReference type="KEGG" id="ehx:EMIHUDRAFT_55393"/>
<reference evidence="15" key="1">
    <citation type="journal article" date="2013" name="Nature">
        <title>Pan genome of the phytoplankton Emiliania underpins its global distribution.</title>
        <authorList>
            <person name="Read B.A."/>
            <person name="Kegel J."/>
            <person name="Klute M.J."/>
            <person name="Kuo A."/>
            <person name="Lefebvre S.C."/>
            <person name="Maumus F."/>
            <person name="Mayer C."/>
            <person name="Miller J."/>
            <person name="Monier A."/>
            <person name="Salamov A."/>
            <person name="Young J."/>
            <person name="Aguilar M."/>
            <person name="Claverie J.M."/>
            <person name="Frickenhaus S."/>
            <person name="Gonzalez K."/>
            <person name="Herman E.K."/>
            <person name="Lin Y.C."/>
            <person name="Napier J."/>
            <person name="Ogata H."/>
            <person name="Sarno A.F."/>
            <person name="Shmutz J."/>
            <person name="Schroeder D."/>
            <person name="de Vargas C."/>
            <person name="Verret F."/>
            <person name="von Dassow P."/>
            <person name="Valentin K."/>
            <person name="Van de Peer Y."/>
            <person name="Wheeler G."/>
            <person name="Dacks J.B."/>
            <person name="Delwiche C.F."/>
            <person name="Dyhrman S.T."/>
            <person name="Glockner G."/>
            <person name="John U."/>
            <person name="Richards T."/>
            <person name="Worden A.Z."/>
            <person name="Zhang X."/>
            <person name="Grigoriev I.V."/>
            <person name="Allen A.E."/>
            <person name="Bidle K."/>
            <person name="Borodovsky M."/>
            <person name="Bowler C."/>
            <person name="Brownlee C."/>
            <person name="Cock J.M."/>
            <person name="Elias M."/>
            <person name="Gladyshev V.N."/>
            <person name="Groth M."/>
            <person name="Guda C."/>
            <person name="Hadaegh A."/>
            <person name="Iglesias-Rodriguez M.D."/>
            <person name="Jenkins J."/>
            <person name="Jones B.M."/>
            <person name="Lawson T."/>
            <person name="Leese F."/>
            <person name="Lindquist E."/>
            <person name="Lobanov A."/>
            <person name="Lomsadze A."/>
            <person name="Malik S.B."/>
            <person name="Marsh M.E."/>
            <person name="Mackinder L."/>
            <person name="Mock T."/>
            <person name="Mueller-Roeber B."/>
            <person name="Pagarete A."/>
            <person name="Parker M."/>
            <person name="Probert I."/>
            <person name="Quesneville H."/>
            <person name="Raines C."/>
            <person name="Rensing S.A."/>
            <person name="Riano-Pachon D.M."/>
            <person name="Richier S."/>
            <person name="Rokitta S."/>
            <person name="Shiraiwa Y."/>
            <person name="Soanes D.M."/>
            <person name="van der Giezen M."/>
            <person name="Wahlund T.M."/>
            <person name="Williams B."/>
            <person name="Wilson W."/>
            <person name="Wolfe G."/>
            <person name="Wurch L.L."/>
        </authorList>
    </citation>
    <scope>NUCLEOTIDE SEQUENCE</scope>
</reference>
<evidence type="ECO:0000256" key="5">
    <source>
        <dbReference type="ARBA" id="ARBA00022516"/>
    </source>
</evidence>
<dbReference type="PANTHER" id="PTHR33694">
    <property type="entry name" value="UDP-3-O-ACYL-N-ACETYLGLUCOSAMINE DEACETYLASE 1, MITOCHONDRIAL-RELATED"/>
    <property type="match status" value="1"/>
</dbReference>
<keyword evidence="5" id="KW-0444">Lipid biosynthesis</keyword>
<dbReference type="RefSeq" id="XP_005794318.1">
    <property type="nucleotide sequence ID" value="XM_005794261.1"/>
</dbReference>
<evidence type="ECO:0000256" key="1">
    <source>
        <dbReference type="ARBA" id="ARBA00001947"/>
    </source>
</evidence>
<evidence type="ECO:0000256" key="10">
    <source>
        <dbReference type="ARBA" id="ARBA00023098"/>
    </source>
</evidence>
<evidence type="ECO:0000256" key="3">
    <source>
        <dbReference type="ARBA" id="ARBA00006170"/>
    </source>
</evidence>
<evidence type="ECO:0000256" key="11">
    <source>
        <dbReference type="ARBA" id="ARBA00024535"/>
    </source>
</evidence>
<comment type="catalytic activity">
    <reaction evidence="11">
        <text>a UDP-3-O-[(3R)-3-hydroxyacyl]-N-acetyl-alpha-D-glucosamine + H2O = a UDP-3-O-[(3R)-3-hydroxyacyl]-alpha-D-glucosamine + acetate</text>
        <dbReference type="Rhea" id="RHEA:67816"/>
        <dbReference type="ChEBI" id="CHEBI:15377"/>
        <dbReference type="ChEBI" id="CHEBI:30089"/>
        <dbReference type="ChEBI" id="CHEBI:137740"/>
        <dbReference type="ChEBI" id="CHEBI:173225"/>
        <dbReference type="EC" id="3.5.1.108"/>
    </reaction>
</comment>
<evidence type="ECO:0000256" key="2">
    <source>
        <dbReference type="ARBA" id="ARBA00005002"/>
    </source>
</evidence>
<evidence type="ECO:0000313" key="14">
    <source>
        <dbReference type="EnsemblProtists" id="EOD41889"/>
    </source>
</evidence>
<keyword evidence="8" id="KW-0378">Hydrolase</keyword>
<evidence type="ECO:0000256" key="4">
    <source>
        <dbReference type="ARBA" id="ARBA00012745"/>
    </source>
</evidence>
<dbReference type="SUPFAM" id="SSF54211">
    <property type="entry name" value="Ribosomal protein S5 domain 2-like"/>
    <property type="match status" value="2"/>
</dbReference>
<protein>
    <recommendedName>
        <fullName evidence="4">UDP-3-O-acyl-N-acetylglucosamine deacetylase</fullName>
        <ecNumber evidence="4">3.5.1.108</ecNumber>
    </recommendedName>
</protein>
<dbReference type="PANTHER" id="PTHR33694:SF1">
    <property type="entry name" value="UDP-3-O-ACYL-N-ACETYLGLUCOSAMINE DEACETYLASE 1, MITOCHONDRIAL-RELATED"/>
    <property type="match status" value="1"/>
</dbReference>
<comment type="function">
    <text evidence="12">Involved in the biosynthesis of lipid A, a phosphorylated glycolipid that in bacteria anchors the lipopolysaccharide to the outer membrane of the cell. Lipid A-like molecules in plants may serve as structural components of the outer membranes of mitochondria and/or chloroplasts, or may be involved in signal transduction or plant defense responses.</text>
</comment>
<evidence type="ECO:0000256" key="9">
    <source>
        <dbReference type="ARBA" id="ARBA00022833"/>
    </source>
</evidence>
<comment type="cofactor">
    <cofactor evidence="1">
        <name>Zn(2+)</name>
        <dbReference type="ChEBI" id="CHEBI:29105"/>
    </cofactor>
</comment>
<dbReference type="InterPro" id="IPR011334">
    <property type="entry name" value="UDP-acyl_GlcNac_deAcase_C"/>
</dbReference>
<dbReference type="InterPro" id="IPR020568">
    <property type="entry name" value="Ribosomal_Su5_D2-typ_SF"/>
</dbReference>
<dbReference type="GO" id="GO:0009245">
    <property type="term" value="P:lipid A biosynthetic process"/>
    <property type="evidence" value="ECO:0007669"/>
    <property type="project" value="UniProtKB-KW"/>
</dbReference>
<dbReference type="GO" id="GO:0103117">
    <property type="term" value="F:UDP-3-O-acyl-N-acetylglucosamine deacetylase activity"/>
    <property type="evidence" value="ECO:0007669"/>
    <property type="project" value="UniProtKB-EC"/>
</dbReference>
<dbReference type="Gene3D" id="3.30.1700.10">
    <property type="entry name" value="lpxc deacetylase, domain 2"/>
    <property type="match status" value="1"/>
</dbReference>
<reference evidence="14" key="2">
    <citation type="submission" date="2024-10" db="UniProtKB">
        <authorList>
            <consortium name="EnsemblProtists"/>
        </authorList>
    </citation>
    <scope>IDENTIFICATION</scope>
</reference>